<evidence type="ECO:0000313" key="3">
    <source>
        <dbReference type="Proteomes" id="UP001607303"/>
    </source>
</evidence>
<evidence type="ECO:0000256" key="1">
    <source>
        <dbReference type="SAM" id="MobiDB-lite"/>
    </source>
</evidence>
<feature type="compositionally biased region" description="Basic and acidic residues" evidence="1">
    <location>
        <begin position="76"/>
        <end position="96"/>
    </location>
</feature>
<keyword evidence="3" id="KW-1185">Reference proteome</keyword>
<name>A0ABD2CHQ6_VESMC</name>
<feature type="region of interest" description="Disordered" evidence="1">
    <location>
        <begin position="232"/>
        <end position="251"/>
    </location>
</feature>
<feature type="region of interest" description="Disordered" evidence="1">
    <location>
        <begin position="56"/>
        <end position="96"/>
    </location>
</feature>
<gene>
    <name evidence="2" type="ORF">V1477_007151</name>
</gene>
<dbReference type="EMBL" id="JAYRBN010000050">
    <property type="protein sequence ID" value="KAL2744609.1"/>
    <property type="molecule type" value="Genomic_DNA"/>
</dbReference>
<dbReference type="AlphaFoldDB" id="A0ABD2CHQ6"/>
<feature type="compositionally biased region" description="Low complexity" evidence="1">
    <location>
        <begin position="240"/>
        <end position="251"/>
    </location>
</feature>
<protein>
    <submittedName>
        <fullName evidence="2">Uncharacterized protein</fullName>
    </submittedName>
</protein>
<evidence type="ECO:0000313" key="2">
    <source>
        <dbReference type="EMBL" id="KAL2744609.1"/>
    </source>
</evidence>
<proteinExistence type="predicted"/>
<accession>A0ABD2CHQ6</accession>
<comment type="caution">
    <text evidence="2">The sequence shown here is derived from an EMBL/GenBank/DDBJ whole genome shotgun (WGS) entry which is preliminary data.</text>
</comment>
<organism evidence="2 3">
    <name type="scientific">Vespula maculifrons</name>
    <name type="common">Eastern yellow jacket</name>
    <name type="synonym">Wasp</name>
    <dbReference type="NCBI Taxonomy" id="7453"/>
    <lineage>
        <taxon>Eukaryota</taxon>
        <taxon>Metazoa</taxon>
        <taxon>Ecdysozoa</taxon>
        <taxon>Arthropoda</taxon>
        <taxon>Hexapoda</taxon>
        <taxon>Insecta</taxon>
        <taxon>Pterygota</taxon>
        <taxon>Neoptera</taxon>
        <taxon>Endopterygota</taxon>
        <taxon>Hymenoptera</taxon>
        <taxon>Apocrita</taxon>
        <taxon>Aculeata</taxon>
        <taxon>Vespoidea</taxon>
        <taxon>Vespidae</taxon>
        <taxon>Vespinae</taxon>
        <taxon>Vespula</taxon>
    </lineage>
</organism>
<feature type="compositionally biased region" description="Acidic residues" evidence="1">
    <location>
        <begin position="66"/>
        <end position="75"/>
    </location>
</feature>
<reference evidence="2 3" key="1">
    <citation type="journal article" date="2024" name="Ann. Entomol. Soc. Am.">
        <title>Genomic analyses of the southern and eastern yellowjacket wasps (Hymenoptera: Vespidae) reveal evolutionary signatures of social life.</title>
        <authorList>
            <person name="Catto M.A."/>
            <person name="Caine P.B."/>
            <person name="Orr S.E."/>
            <person name="Hunt B.G."/>
            <person name="Goodisman M.A.D."/>
        </authorList>
    </citation>
    <scope>NUCLEOTIDE SEQUENCE [LARGE SCALE GENOMIC DNA]</scope>
    <source>
        <strain evidence="2">232</strain>
        <tissue evidence="2">Head and thorax</tissue>
    </source>
</reference>
<dbReference type="Proteomes" id="UP001607303">
    <property type="component" value="Unassembled WGS sequence"/>
</dbReference>
<sequence>MSNPMDILCVYKKCTIVTSVATTANTNANTITPHPPTVLQNLCEWSVGRTNFLKENSKKNKKKEAEQEEEEEEEGEKSKKGEKERRVGGAVERGKKCERNVVKPTRRGQKWRNEAILRKTGSKSIFLRNMKPFIALDKDDDTPGSHTLCTDFEKILEHSFNVKTMYKDLILNIKCNIRVSHTTSIFYHNIGNTVLFLFSSVQFSSVQFSLARFSSAQLSSAQLDSAQFNSTHPIPPLSPSLPLTTIEKASQ</sequence>